<accession>A0A3R9MT74</accession>
<dbReference type="RefSeq" id="WP_125419334.1">
    <property type="nucleotide sequence ID" value="NZ_RWIT01000003.1"/>
</dbReference>
<comment type="caution">
    <text evidence="1">The sequence shown here is derived from an EMBL/GenBank/DDBJ whole genome shotgun (WGS) entry which is preliminary data.</text>
</comment>
<reference evidence="1 2" key="1">
    <citation type="submission" date="2018-12" db="EMBL/GenBank/DDBJ databases">
        <authorList>
            <person name="Feng G."/>
            <person name="Zhu H."/>
        </authorList>
    </citation>
    <scope>NUCLEOTIDE SEQUENCE [LARGE SCALE GENOMIC DNA]</scope>
    <source>
        <strain evidence="1 2">KCTC 12533</strain>
    </source>
</reference>
<organism evidence="1 2">
    <name type="scientific">Hymenobacter rigui</name>
    <dbReference type="NCBI Taxonomy" id="334424"/>
    <lineage>
        <taxon>Bacteria</taxon>
        <taxon>Pseudomonadati</taxon>
        <taxon>Bacteroidota</taxon>
        <taxon>Cytophagia</taxon>
        <taxon>Cytophagales</taxon>
        <taxon>Hymenobacteraceae</taxon>
        <taxon>Hymenobacter</taxon>
    </lineage>
</organism>
<gene>
    <name evidence="1" type="ORF">EI291_08285</name>
</gene>
<dbReference type="Pfam" id="PF14054">
    <property type="entry name" value="DUF4249"/>
    <property type="match status" value="1"/>
</dbReference>
<sequence length="374" mass="42799">MLTGRSWRWMRSLLLLLLAGCVEPYAPEVIIAPNNYLVVNGYINGNGVTSIQLSRSQQLAATGVYPPETRATVYIETLANKRYPLAETTAGLYTSVSQKLPTDQQYRLRIRTVAGHDYTSDFTALKLTPAVDQLEGRVQPNGVQLYLSTHDDQNQTRYYRWEYEETWEFFAAHESLYEYVPSSGMTIPRKEGIYHCWRTEKSTTIETSSTARLSQDAVRDYRMQFIQPRSPKLRSKYSILVRQYGMSQAEFDYWEEVKKNTENIGTLFDPLPSQIQGNVHAVSDAEEPVFGFVGATTQVEKRIFIGRLDVPLEWSYINEGYEQCPEPFPAPSGYTAQQLFGELNLELVSRSTMLPRECVDCRLRGSNVKPSFWP</sequence>
<proteinExistence type="predicted"/>
<dbReference type="InterPro" id="IPR025345">
    <property type="entry name" value="DUF4249"/>
</dbReference>
<dbReference type="EMBL" id="RWIT01000003">
    <property type="protein sequence ID" value="RSK49479.1"/>
    <property type="molecule type" value="Genomic_DNA"/>
</dbReference>
<name>A0A3R9MT74_9BACT</name>
<keyword evidence="2" id="KW-1185">Reference proteome</keyword>
<dbReference type="OrthoDB" id="1062680at2"/>
<dbReference type="AlphaFoldDB" id="A0A3R9MT74"/>
<protein>
    <submittedName>
        <fullName evidence="1">DUF4249 domain-containing protein</fullName>
    </submittedName>
</protein>
<evidence type="ECO:0000313" key="2">
    <source>
        <dbReference type="Proteomes" id="UP000273500"/>
    </source>
</evidence>
<dbReference type="Proteomes" id="UP000273500">
    <property type="component" value="Unassembled WGS sequence"/>
</dbReference>
<evidence type="ECO:0000313" key="1">
    <source>
        <dbReference type="EMBL" id="RSK49479.1"/>
    </source>
</evidence>